<dbReference type="EMBL" id="CADCTL010000028">
    <property type="protein sequence ID" value="CAA9216093.1"/>
    <property type="molecule type" value="Genomic_DNA"/>
</dbReference>
<feature type="compositionally biased region" description="Basic residues" evidence="1">
    <location>
        <begin position="90"/>
        <end position="99"/>
    </location>
</feature>
<feature type="compositionally biased region" description="Gly residues" evidence="1">
    <location>
        <begin position="70"/>
        <end position="86"/>
    </location>
</feature>
<feature type="region of interest" description="Disordered" evidence="1">
    <location>
        <begin position="57"/>
        <end position="134"/>
    </location>
</feature>
<evidence type="ECO:0000256" key="1">
    <source>
        <dbReference type="SAM" id="MobiDB-lite"/>
    </source>
</evidence>
<reference evidence="2" key="1">
    <citation type="submission" date="2020-02" db="EMBL/GenBank/DDBJ databases">
        <authorList>
            <person name="Meier V. D."/>
        </authorList>
    </citation>
    <scope>NUCLEOTIDE SEQUENCE</scope>
    <source>
        <strain evidence="2">AVDCRST_MAG04</strain>
    </source>
</reference>
<gene>
    <name evidence="2" type="ORF">AVDCRST_MAG04-383</name>
</gene>
<accession>A0A6J4H9Q0</accession>
<sequence>GARSGCGCARARGPLGGAGLAHGHRPAHGPLAPVLAGLGRRLPRRHPLPIRLRRARLLDPPGTNQHGRLRGVGAGPRRGAGDGAAGAAGRRVRPGRRRLVAGDGGGPRPPSRPPRGRAARRRRDPPLGGRSLSWQSLLRDLPPLQRGLHLQYLDGGRPAGRGDGRDGDGGPLRRPTHGTSESRGAPDGFGGTARPAGTEKLQSRRRGPNRARCAPAQWESKMV</sequence>
<feature type="non-terminal residue" evidence="2">
    <location>
        <position position="223"/>
    </location>
</feature>
<name>A0A6J4H9Q0_9PROT</name>
<evidence type="ECO:0000313" key="2">
    <source>
        <dbReference type="EMBL" id="CAA9216093.1"/>
    </source>
</evidence>
<feature type="region of interest" description="Disordered" evidence="1">
    <location>
        <begin position="1"/>
        <end position="24"/>
    </location>
</feature>
<dbReference type="AlphaFoldDB" id="A0A6J4H9Q0"/>
<proteinExistence type="predicted"/>
<feature type="compositionally biased region" description="Basic residues" evidence="1">
    <location>
        <begin position="114"/>
        <end position="123"/>
    </location>
</feature>
<protein>
    <submittedName>
        <fullName evidence="2">Uncharacterized protein</fullName>
    </submittedName>
</protein>
<feature type="compositionally biased region" description="Low complexity" evidence="1">
    <location>
        <begin position="1"/>
        <end position="13"/>
    </location>
</feature>
<organism evidence="2">
    <name type="scientific">uncultured Acetobacteraceae bacterium</name>
    <dbReference type="NCBI Taxonomy" id="169975"/>
    <lineage>
        <taxon>Bacteria</taxon>
        <taxon>Pseudomonadati</taxon>
        <taxon>Pseudomonadota</taxon>
        <taxon>Alphaproteobacteria</taxon>
        <taxon>Acetobacterales</taxon>
        <taxon>Acetobacteraceae</taxon>
        <taxon>environmental samples</taxon>
    </lineage>
</organism>
<feature type="region of interest" description="Disordered" evidence="1">
    <location>
        <begin position="151"/>
        <end position="223"/>
    </location>
</feature>
<feature type="non-terminal residue" evidence="2">
    <location>
        <position position="1"/>
    </location>
</feature>